<gene>
    <name evidence="4" type="ORF">M23134_06784</name>
</gene>
<dbReference type="Proteomes" id="UP000004095">
    <property type="component" value="Unassembled WGS sequence"/>
</dbReference>
<name>A1ZWQ6_MICM2</name>
<reference evidence="4 5" key="1">
    <citation type="submission" date="2007-01" db="EMBL/GenBank/DDBJ databases">
        <authorList>
            <person name="Haygood M."/>
            <person name="Podell S."/>
            <person name="Anderson C."/>
            <person name="Hopkinson B."/>
            <person name="Roe K."/>
            <person name="Barbeau K."/>
            <person name="Gaasterland T."/>
            <person name="Ferriera S."/>
            <person name="Johnson J."/>
            <person name="Kravitz S."/>
            <person name="Beeson K."/>
            <person name="Sutton G."/>
            <person name="Rogers Y.-H."/>
            <person name="Friedman R."/>
            <person name="Frazier M."/>
            <person name="Venter J.C."/>
        </authorList>
    </citation>
    <scope>NUCLEOTIDE SEQUENCE [LARGE SCALE GENOMIC DNA]</scope>
    <source>
        <strain evidence="4 5">ATCC 23134</strain>
    </source>
</reference>
<sequence length="202" mass="21471">MLKLNYTTLLIFCIVFMTASCVKQDVEPDNTTTNSGNNGGTDDNDNSGGGDDDNNNGNSGGSSGSTSFNLDKDKILALVNEARTKGTTCGSNAKPPVTAIKWNDELAKAALDHSNDMQAQDYFSHTGKNGSKFSERAKDAGYTGFPTGENIAWGYSSEEAVIKGWLESTGHCNNIMNGNSNEIGIARSATGNYWTMVLGKSK</sequence>
<feature type="signal peptide" evidence="2">
    <location>
        <begin position="1"/>
        <end position="19"/>
    </location>
</feature>
<keyword evidence="5" id="KW-1185">Reference proteome</keyword>
<proteinExistence type="predicted"/>
<feature type="region of interest" description="Disordered" evidence="1">
    <location>
        <begin position="29"/>
        <end position="68"/>
    </location>
</feature>
<protein>
    <submittedName>
        <fullName evidence="4">Transporter</fullName>
    </submittedName>
</protein>
<accession>A1ZWQ6</accession>
<dbReference type="Gene3D" id="3.40.33.10">
    <property type="entry name" value="CAP"/>
    <property type="match status" value="1"/>
</dbReference>
<dbReference type="PROSITE" id="PS51257">
    <property type="entry name" value="PROKAR_LIPOPROTEIN"/>
    <property type="match status" value="1"/>
</dbReference>
<dbReference type="InterPro" id="IPR035940">
    <property type="entry name" value="CAP_sf"/>
</dbReference>
<feature type="domain" description="SCP" evidence="3">
    <location>
        <begin position="76"/>
        <end position="194"/>
    </location>
</feature>
<dbReference type="Pfam" id="PF00188">
    <property type="entry name" value="CAP"/>
    <property type="match status" value="1"/>
</dbReference>
<dbReference type="AlphaFoldDB" id="A1ZWQ6"/>
<dbReference type="PANTHER" id="PTHR31157:SF1">
    <property type="entry name" value="SCP DOMAIN-CONTAINING PROTEIN"/>
    <property type="match status" value="1"/>
</dbReference>
<evidence type="ECO:0000313" key="5">
    <source>
        <dbReference type="Proteomes" id="UP000004095"/>
    </source>
</evidence>
<dbReference type="InterPro" id="IPR014044">
    <property type="entry name" value="CAP_dom"/>
</dbReference>
<dbReference type="RefSeq" id="WP_002703305.1">
    <property type="nucleotide sequence ID" value="NZ_AAWS01000053.1"/>
</dbReference>
<comment type="caution">
    <text evidence="4">The sequence shown here is derived from an EMBL/GenBank/DDBJ whole genome shotgun (WGS) entry which is preliminary data.</text>
</comment>
<keyword evidence="2" id="KW-0732">Signal</keyword>
<dbReference type="EMBL" id="AAWS01000053">
    <property type="protein sequence ID" value="EAY25188.1"/>
    <property type="molecule type" value="Genomic_DNA"/>
</dbReference>
<evidence type="ECO:0000259" key="3">
    <source>
        <dbReference type="Pfam" id="PF00188"/>
    </source>
</evidence>
<evidence type="ECO:0000256" key="1">
    <source>
        <dbReference type="SAM" id="MobiDB-lite"/>
    </source>
</evidence>
<evidence type="ECO:0000313" key="4">
    <source>
        <dbReference type="EMBL" id="EAY25188.1"/>
    </source>
</evidence>
<dbReference type="CDD" id="cd05379">
    <property type="entry name" value="CAP_bacterial"/>
    <property type="match status" value="1"/>
</dbReference>
<evidence type="ECO:0000256" key="2">
    <source>
        <dbReference type="SAM" id="SignalP"/>
    </source>
</evidence>
<organism evidence="4 5">
    <name type="scientific">Microscilla marina ATCC 23134</name>
    <dbReference type="NCBI Taxonomy" id="313606"/>
    <lineage>
        <taxon>Bacteria</taxon>
        <taxon>Pseudomonadati</taxon>
        <taxon>Bacteroidota</taxon>
        <taxon>Cytophagia</taxon>
        <taxon>Cytophagales</taxon>
        <taxon>Microscillaceae</taxon>
        <taxon>Microscilla</taxon>
    </lineage>
</organism>
<dbReference type="PANTHER" id="PTHR31157">
    <property type="entry name" value="SCP DOMAIN-CONTAINING PROTEIN"/>
    <property type="match status" value="1"/>
</dbReference>
<dbReference type="SUPFAM" id="SSF55797">
    <property type="entry name" value="PR-1-like"/>
    <property type="match status" value="1"/>
</dbReference>
<dbReference type="eggNOG" id="COG2340">
    <property type="taxonomic scope" value="Bacteria"/>
</dbReference>
<feature type="compositionally biased region" description="Acidic residues" evidence="1">
    <location>
        <begin position="42"/>
        <end position="54"/>
    </location>
</feature>
<feature type="chain" id="PRO_5002642516" evidence="2">
    <location>
        <begin position="20"/>
        <end position="202"/>
    </location>
</feature>